<dbReference type="Proteomes" id="UP000009881">
    <property type="component" value="Unassembled WGS sequence"/>
</dbReference>
<protein>
    <recommendedName>
        <fullName evidence="4">Imelysin-like domain-containing protein</fullName>
    </recommendedName>
</protein>
<comment type="subcellular location">
    <subcellularLocation>
        <location evidence="1">Cell envelope</location>
    </subcellularLocation>
</comment>
<dbReference type="GO" id="GO:0030313">
    <property type="term" value="C:cell envelope"/>
    <property type="evidence" value="ECO:0007669"/>
    <property type="project" value="UniProtKB-SubCell"/>
</dbReference>
<sequence>MLRTFAAGVALLWAAPALAAAPDFPTETVLTDHIQPRHAALHQSADRLHEAAATLCAGPATADLEAVRAAYHDAMDAWAGVQHVTYGPIENFNRRFRLQFWPDPRNVVERELGALLREQPTDILAENGLTFASVAIQGLPMVERLTFGAEADALADGTDDGAYRCRLLEAVTANVAAIAENLETNWRETDDPWPAAFRDPAAADLVADDADLAGIVLTGLTTQLQSIRDQRLLPVMGDSAEDADPAKAESGLSGRSLRGIAASVEAMADGFDLMFAPALANAEPELADLMGRAFTQTRATAQGIDGPLGEAVTDPARRAEVEKLATQVRALQQLLATRVASALGLSLGFNSLDGD</sequence>
<dbReference type="InterPro" id="IPR034984">
    <property type="entry name" value="Imelysin-like_IPPA"/>
</dbReference>
<evidence type="ECO:0000256" key="3">
    <source>
        <dbReference type="SAM" id="SignalP"/>
    </source>
</evidence>
<dbReference type="Pfam" id="PF09375">
    <property type="entry name" value="Peptidase_M75"/>
    <property type="match status" value="1"/>
</dbReference>
<name>K9GU11_9PROT</name>
<dbReference type="STRING" id="1238182.C882_0302"/>
<dbReference type="EMBL" id="ANHY01000012">
    <property type="protein sequence ID" value="EKV29480.1"/>
    <property type="molecule type" value="Genomic_DNA"/>
</dbReference>
<dbReference type="AlphaFoldDB" id="K9GU11"/>
<feature type="chain" id="PRO_5003929450" description="Imelysin-like domain-containing protein" evidence="3">
    <location>
        <begin position="20"/>
        <end position="355"/>
    </location>
</feature>
<dbReference type="OrthoDB" id="5729110at2"/>
<organism evidence="5 6">
    <name type="scientific">Caenispirillum salinarum AK4</name>
    <dbReference type="NCBI Taxonomy" id="1238182"/>
    <lineage>
        <taxon>Bacteria</taxon>
        <taxon>Pseudomonadati</taxon>
        <taxon>Pseudomonadota</taxon>
        <taxon>Alphaproteobacteria</taxon>
        <taxon>Rhodospirillales</taxon>
        <taxon>Novispirillaceae</taxon>
        <taxon>Caenispirillum</taxon>
    </lineage>
</organism>
<evidence type="ECO:0000259" key="4">
    <source>
        <dbReference type="Pfam" id="PF09375"/>
    </source>
</evidence>
<evidence type="ECO:0000256" key="2">
    <source>
        <dbReference type="ARBA" id="ARBA00022729"/>
    </source>
</evidence>
<evidence type="ECO:0000313" key="5">
    <source>
        <dbReference type="EMBL" id="EKV29480.1"/>
    </source>
</evidence>
<keyword evidence="2 3" id="KW-0732">Signal</keyword>
<evidence type="ECO:0000256" key="1">
    <source>
        <dbReference type="ARBA" id="ARBA00004196"/>
    </source>
</evidence>
<keyword evidence="6" id="KW-1185">Reference proteome</keyword>
<proteinExistence type="predicted"/>
<reference evidence="5 6" key="1">
    <citation type="journal article" date="2013" name="Genome Announc.">
        <title>Draft Genome Sequence of an Alphaproteobacterium, Caenispirillum salinarum AK4(T), Isolated from a Solar Saltern.</title>
        <authorList>
            <person name="Khatri I."/>
            <person name="Singh A."/>
            <person name="Korpole S."/>
            <person name="Pinnaka A.K."/>
            <person name="Subramanian S."/>
        </authorList>
    </citation>
    <scope>NUCLEOTIDE SEQUENCE [LARGE SCALE GENOMIC DNA]</scope>
    <source>
        <strain evidence="5 6">AK4</strain>
    </source>
</reference>
<dbReference type="eggNOG" id="COG3489">
    <property type="taxonomic scope" value="Bacteria"/>
</dbReference>
<gene>
    <name evidence="5" type="ORF">C882_0302</name>
</gene>
<feature type="domain" description="Imelysin-like" evidence="4">
    <location>
        <begin position="34"/>
        <end position="334"/>
    </location>
</feature>
<evidence type="ECO:0000313" key="6">
    <source>
        <dbReference type="Proteomes" id="UP000009881"/>
    </source>
</evidence>
<dbReference type="RefSeq" id="WP_009540961.1">
    <property type="nucleotide sequence ID" value="NZ_ANHY01000012.1"/>
</dbReference>
<feature type="signal peptide" evidence="3">
    <location>
        <begin position="1"/>
        <end position="19"/>
    </location>
</feature>
<dbReference type="Gene3D" id="1.20.1420.20">
    <property type="entry name" value="M75 peptidase, HXXE motif"/>
    <property type="match status" value="1"/>
</dbReference>
<dbReference type="InterPro" id="IPR038352">
    <property type="entry name" value="Imelysin_sf"/>
</dbReference>
<accession>K9GU11</accession>
<dbReference type="CDD" id="cd14659">
    <property type="entry name" value="Imelysin-like_IPPA"/>
    <property type="match status" value="1"/>
</dbReference>
<dbReference type="InterPro" id="IPR018976">
    <property type="entry name" value="Imelysin-like"/>
</dbReference>
<comment type="caution">
    <text evidence="5">The sequence shown here is derived from an EMBL/GenBank/DDBJ whole genome shotgun (WGS) entry which is preliminary data.</text>
</comment>